<keyword evidence="2" id="KW-0575">Peroxidase</keyword>
<accession>A0A0A6UNH0</accession>
<protein>
    <submittedName>
        <fullName evidence="2">Alkylhydroperoxidase</fullName>
    </submittedName>
</protein>
<dbReference type="RefSeq" id="WP_043526687.1">
    <property type="nucleotide sequence ID" value="NZ_BAABKU010000045.1"/>
</dbReference>
<dbReference type="PANTHER" id="PTHR35446">
    <property type="entry name" value="SI:CH211-175M2.5"/>
    <property type="match status" value="1"/>
</dbReference>
<evidence type="ECO:0000313" key="3">
    <source>
        <dbReference type="Proteomes" id="UP000054537"/>
    </source>
</evidence>
<name>A0A0A6UNH0_ACTUT</name>
<dbReference type="EMBL" id="JRTT01000023">
    <property type="protein sequence ID" value="KHD75849.1"/>
    <property type="molecule type" value="Genomic_DNA"/>
</dbReference>
<dbReference type="PANTHER" id="PTHR35446:SF3">
    <property type="entry name" value="CMD DOMAIN-CONTAINING PROTEIN"/>
    <property type="match status" value="1"/>
</dbReference>
<sequence>MFTAHTLDSAPAGSRPLMASTVEHLGHLPPPVALMAESPEMLGGFLHASGLFEASTLDPLAREVVVMTIAARNECRVCVAMHTGRLRSLNADPAQITALRSGQPLDDPRLEALRRFTLRVLATAGEVPEEELTTFLDAGFTTRNALEVVLGIGAYTMSTLANRLVRA</sequence>
<reference evidence="2 3" key="1">
    <citation type="submission" date="2014-10" db="EMBL/GenBank/DDBJ databases">
        <title>Draft genome sequence of Actinoplanes utahensis NRRL 12052.</title>
        <authorList>
            <person name="Velasco-Bucheli B."/>
            <person name="del Cerro C."/>
            <person name="Hormigo D."/>
            <person name="Garcia J.L."/>
            <person name="Acebal C."/>
            <person name="Arroyo M."/>
            <person name="de la Mata I."/>
        </authorList>
    </citation>
    <scope>NUCLEOTIDE SEQUENCE [LARGE SCALE GENOMIC DNA]</scope>
    <source>
        <strain evidence="2 3">NRRL 12052</strain>
    </source>
</reference>
<dbReference type="SUPFAM" id="SSF69118">
    <property type="entry name" value="AhpD-like"/>
    <property type="match status" value="1"/>
</dbReference>
<evidence type="ECO:0000259" key="1">
    <source>
        <dbReference type="Pfam" id="PF02627"/>
    </source>
</evidence>
<dbReference type="eggNOG" id="COG2128">
    <property type="taxonomic scope" value="Bacteria"/>
</dbReference>
<feature type="domain" description="Carboxymuconolactone decarboxylase-like" evidence="1">
    <location>
        <begin position="48"/>
        <end position="102"/>
    </location>
</feature>
<dbReference type="InterPro" id="IPR029032">
    <property type="entry name" value="AhpD-like"/>
</dbReference>
<dbReference type="Pfam" id="PF02627">
    <property type="entry name" value="CMD"/>
    <property type="match status" value="1"/>
</dbReference>
<dbReference type="AlphaFoldDB" id="A0A0A6UNH0"/>
<organism evidence="2 3">
    <name type="scientific">Actinoplanes utahensis</name>
    <dbReference type="NCBI Taxonomy" id="1869"/>
    <lineage>
        <taxon>Bacteria</taxon>
        <taxon>Bacillati</taxon>
        <taxon>Actinomycetota</taxon>
        <taxon>Actinomycetes</taxon>
        <taxon>Micromonosporales</taxon>
        <taxon>Micromonosporaceae</taxon>
        <taxon>Actinoplanes</taxon>
    </lineage>
</organism>
<comment type="caution">
    <text evidence="2">The sequence shown here is derived from an EMBL/GenBank/DDBJ whole genome shotgun (WGS) entry which is preliminary data.</text>
</comment>
<dbReference type="OrthoDB" id="122912at2"/>
<evidence type="ECO:0000313" key="2">
    <source>
        <dbReference type="EMBL" id="KHD75849.1"/>
    </source>
</evidence>
<dbReference type="STRING" id="1869.MB27_20695"/>
<keyword evidence="2" id="KW-0560">Oxidoreductase</keyword>
<gene>
    <name evidence="2" type="ORF">MB27_20695</name>
</gene>
<dbReference type="GO" id="GO:0051920">
    <property type="term" value="F:peroxiredoxin activity"/>
    <property type="evidence" value="ECO:0007669"/>
    <property type="project" value="InterPro"/>
</dbReference>
<proteinExistence type="predicted"/>
<dbReference type="InterPro" id="IPR003779">
    <property type="entry name" value="CMD-like"/>
</dbReference>
<dbReference type="Proteomes" id="UP000054537">
    <property type="component" value="Unassembled WGS sequence"/>
</dbReference>
<dbReference type="Gene3D" id="1.20.1290.10">
    <property type="entry name" value="AhpD-like"/>
    <property type="match status" value="1"/>
</dbReference>
<keyword evidence="3" id="KW-1185">Reference proteome</keyword>